<keyword evidence="5 7" id="KW-0687">Ribonucleoprotein</keyword>
<dbReference type="InterPro" id="IPR036935">
    <property type="entry name" value="Ribosomal_bL9_N_sf"/>
</dbReference>
<dbReference type="InterPro" id="IPR000244">
    <property type="entry name" value="Ribosomal_bL9"/>
</dbReference>
<gene>
    <name evidence="7 9" type="primary">rplI</name>
    <name evidence="9" type="ORF">NITFAB_1960</name>
</gene>
<keyword evidence="4 7" id="KW-0689">Ribosomal protein</keyword>
<dbReference type="Gene3D" id="3.10.430.100">
    <property type="entry name" value="Ribosomal protein L9, C-terminal domain"/>
    <property type="match status" value="1"/>
</dbReference>
<dbReference type="Pfam" id="PF01281">
    <property type="entry name" value="Ribosomal_L9_N"/>
    <property type="match status" value="1"/>
</dbReference>
<evidence type="ECO:0000256" key="7">
    <source>
        <dbReference type="HAMAP-Rule" id="MF_00503"/>
    </source>
</evidence>
<evidence type="ECO:0000259" key="8">
    <source>
        <dbReference type="PROSITE" id="PS00651"/>
    </source>
</evidence>
<dbReference type="PROSITE" id="PS00651">
    <property type="entry name" value="RIBOSOMAL_L9"/>
    <property type="match status" value="1"/>
</dbReference>
<accession>A0A2X0QXE8</accession>
<proteinExistence type="inferred from homology"/>
<dbReference type="InterPro" id="IPR036791">
    <property type="entry name" value="Ribosomal_bL9_C_sf"/>
</dbReference>
<dbReference type="GO" id="GO:1990904">
    <property type="term" value="C:ribonucleoprotein complex"/>
    <property type="evidence" value="ECO:0007669"/>
    <property type="project" value="UniProtKB-KW"/>
</dbReference>
<dbReference type="GO" id="GO:0006412">
    <property type="term" value="P:translation"/>
    <property type="evidence" value="ECO:0007669"/>
    <property type="project" value="UniProtKB-UniRule"/>
</dbReference>
<sequence>MQVILMEKMVNLGQLGDIVNVKNGYARNFLIPQGKAKRATDANKAEFEARRLELEAAEQAKLVEAQVRADKINGLIVQIMQKAGVDGKLFGSVTNADIAAALAQQGFSVEKSQVRMSAGHIKQIGDYPAIIALHTDVMANITISVLGEQKP</sequence>
<evidence type="ECO:0000256" key="6">
    <source>
        <dbReference type="ARBA" id="ARBA00035292"/>
    </source>
</evidence>
<evidence type="ECO:0000256" key="5">
    <source>
        <dbReference type="ARBA" id="ARBA00023274"/>
    </source>
</evidence>
<feature type="domain" description="Ribosomal protein L9" evidence="8">
    <location>
        <begin position="13"/>
        <end position="40"/>
    </location>
</feature>
<dbReference type="InterPro" id="IPR020069">
    <property type="entry name" value="Ribosomal_bL9_C"/>
</dbReference>
<dbReference type="SUPFAM" id="SSF55653">
    <property type="entry name" value="Ribosomal protein L9 C-domain"/>
    <property type="match status" value="1"/>
</dbReference>
<evidence type="ECO:0000256" key="1">
    <source>
        <dbReference type="ARBA" id="ARBA00010605"/>
    </source>
</evidence>
<evidence type="ECO:0000256" key="2">
    <source>
        <dbReference type="ARBA" id="ARBA00022730"/>
    </source>
</evidence>
<comment type="similarity">
    <text evidence="1 7">Belongs to the bacterial ribosomal protein bL9 family.</text>
</comment>
<keyword evidence="3 7" id="KW-0694">RNA-binding</keyword>
<comment type="function">
    <text evidence="7">Binds to the 23S rRNA.</text>
</comment>
<evidence type="ECO:0000256" key="4">
    <source>
        <dbReference type="ARBA" id="ARBA00022980"/>
    </source>
</evidence>
<name>A0A2X0QXE8_9PROT</name>
<dbReference type="InterPro" id="IPR020594">
    <property type="entry name" value="Ribosomal_bL9_bac/chp"/>
</dbReference>
<dbReference type="PANTHER" id="PTHR21368">
    <property type="entry name" value="50S RIBOSOMAL PROTEIN L9"/>
    <property type="match status" value="1"/>
</dbReference>
<evidence type="ECO:0000313" key="9">
    <source>
        <dbReference type="EMBL" id="SPS06370.1"/>
    </source>
</evidence>
<protein>
    <recommendedName>
        <fullName evidence="6 7">Large ribosomal subunit protein bL9</fullName>
    </recommendedName>
</protein>
<evidence type="ECO:0000256" key="3">
    <source>
        <dbReference type="ARBA" id="ARBA00022884"/>
    </source>
</evidence>
<dbReference type="NCBIfam" id="TIGR00158">
    <property type="entry name" value="L9"/>
    <property type="match status" value="1"/>
</dbReference>
<dbReference type="InterPro" id="IPR009027">
    <property type="entry name" value="Ribosomal_bL9/RNase_H1_N"/>
</dbReference>
<dbReference type="HAMAP" id="MF_00503">
    <property type="entry name" value="Ribosomal_bL9"/>
    <property type="match status" value="1"/>
</dbReference>
<dbReference type="SUPFAM" id="SSF55658">
    <property type="entry name" value="L9 N-domain-like"/>
    <property type="match status" value="1"/>
</dbReference>
<keyword evidence="2 7" id="KW-0699">rRNA-binding</keyword>
<dbReference type="AlphaFoldDB" id="A0A2X0QXE8"/>
<dbReference type="Gene3D" id="3.40.5.10">
    <property type="entry name" value="Ribosomal protein L9, N-terminal domain"/>
    <property type="match status" value="1"/>
</dbReference>
<organism evidence="9">
    <name type="scientific">Candidatus Nitrotoga fabula</name>
    <dbReference type="NCBI Taxonomy" id="2182327"/>
    <lineage>
        <taxon>Bacteria</taxon>
        <taxon>Pseudomonadati</taxon>
        <taxon>Pseudomonadota</taxon>
        <taxon>Betaproteobacteria</taxon>
        <taxon>Nitrosomonadales</taxon>
        <taxon>Gallionellaceae</taxon>
        <taxon>Candidatus Nitrotoga</taxon>
    </lineage>
</organism>
<dbReference type="GO" id="GO:0005840">
    <property type="term" value="C:ribosome"/>
    <property type="evidence" value="ECO:0007669"/>
    <property type="project" value="UniProtKB-KW"/>
</dbReference>
<dbReference type="GO" id="GO:0003735">
    <property type="term" value="F:structural constituent of ribosome"/>
    <property type="evidence" value="ECO:0007669"/>
    <property type="project" value="InterPro"/>
</dbReference>
<dbReference type="EMBL" id="LS423452">
    <property type="protein sequence ID" value="SPS06370.1"/>
    <property type="molecule type" value="Genomic_DNA"/>
</dbReference>
<reference evidence="9" key="1">
    <citation type="submission" date="2018-05" db="EMBL/GenBank/DDBJ databases">
        <authorList>
            <person name="Lanie J.A."/>
            <person name="Ng W.-L."/>
            <person name="Kazmierczak K.M."/>
            <person name="Andrzejewski T.M."/>
            <person name="Davidsen T.M."/>
            <person name="Wayne K.J."/>
            <person name="Tettelin H."/>
            <person name="Glass J.I."/>
            <person name="Rusch D."/>
            <person name="Podicherti R."/>
            <person name="Tsui H.-C.T."/>
            <person name="Winkler M.E."/>
        </authorList>
    </citation>
    <scope>NUCLEOTIDE SEQUENCE</scope>
    <source>
        <strain evidence="9">KNB</strain>
    </source>
</reference>
<dbReference type="Pfam" id="PF03948">
    <property type="entry name" value="Ribosomal_L9_C"/>
    <property type="match status" value="1"/>
</dbReference>
<dbReference type="GO" id="GO:0019843">
    <property type="term" value="F:rRNA binding"/>
    <property type="evidence" value="ECO:0007669"/>
    <property type="project" value="UniProtKB-UniRule"/>
</dbReference>
<dbReference type="InterPro" id="IPR020070">
    <property type="entry name" value="Ribosomal_bL9_N"/>
</dbReference>